<dbReference type="InterPro" id="IPR011990">
    <property type="entry name" value="TPR-like_helical_dom_sf"/>
</dbReference>
<reference evidence="2 3" key="1">
    <citation type="submission" date="2020-12" db="EMBL/GenBank/DDBJ databases">
        <title>HMF7856_wgs.fasta genome submission.</title>
        <authorList>
            <person name="Kang H."/>
            <person name="Kim H."/>
            <person name="Joh K."/>
        </authorList>
    </citation>
    <scope>NUCLEOTIDE SEQUENCE [LARGE SCALE GENOMIC DNA]</scope>
    <source>
        <strain evidence="2 3">HMF7856</strain>
    </source>
</reference>
<dbReference type="EMBL" id="CP066775">
    <property type="protein sequence ID" value="QQL48792.1"/>
    <property type="molecule type" value="Genomic_DNA"/>
</dbReference>
<evidence type="ECO:0000256" key="1">
    <source>
        <dbReference type="PROSITE-ProRule" id="PRU00339"/>
    </source>
</evidence>
<feature type="repeat" description="TPR" evidence="1">
    <location>
        <begin position="212"/>
        <end position="245"/>
    </location>
</feature>
<dbReference type="Proteomes" id="UP000429232">
    <property type="component" value="Chromosome"/>
</dbReference>
<feature type="repeat" description="TPR" evidence="1">
    <location>
        <begin position="76"/>
        <end position="109"/>
    </location>
</feature>
<dbReference type="PROSITE" id="PS50005">
    <property type="entry name" value="TPR"/>
    <property type="match status" value="3"/>
</dbReference>
<dbReference type="Gene3D" id="1.25.40.10">
    <property type="entry name" value="Tetratricopeptide repeat domain"/>
    <property type="match status" value="4"/>
</dbReference>
<dbReference type="PANTHER" id="PTHR12558:SF13">
    <property type="entry name" value="CELL DIVISION CYCLE PROTEIN 27 HOMOLOG"/>
    <property type="match status" value="1"/>
</dbReference>
<dbReference type="KEGG" id="mgik:GO620_011450"/>
<evidence type="ECO:0000313" key="2">
    <source>
        <dbReference type="EMBL" id="QQL48792.1"/>
    </source>
</evidence>
<accession>A0A6I4I408</accession>
<name>A0A6I4I408_9SPHI</name>
<dbReference type="PANTHER" id="PTHR12558">
    <property type="entry name" value="CELL DIVISION CYCLE 16,23,27"/>
    <property type="match status" value="1"/>
</dbReference>
<protein>
    <submittedName>
        <fullName evidence="2">Tetratricopeptide repeat protein</fullName>
    </submittedName>
</protein>
<keyword evidence="1" id="KW-0802">TPR repeat</keyword>
<dbReference type="Pfam" id="PF13432">
    <property type="entry name" value="TPR_16"/>
    <property type="match status" value="3"/>
</dbReference>
<gene>
    <name evidence="2" type="ORF">GO620_011450</name>
</gene>
<proteinExistence type="predicted"/>
<organism evidence="2 3">
    <name type="scientific">Mucilaginibacter ginkgonis</name>
    <dbReference type="NCBI Taxonomy" id="2682091"/>
    <lineage>
        <taxon>Bacteria</taxon>
        <taxon>Pseudomonadati</taxon>
        <taxon>Bacteroidota</taxon>
        <taxon>Sphingobacteriia</taxon>
        <taxon>Sphingobacteriales</taxon>
        <taxon>Sphingobacteriaceae</taxon>
        <taxon>Mucilaginibacter</taxon>
    </lineage>
</organism>
<dbReference type="AlphaFoldDB" id="A0A6I4I408"/>
<dbReference type="SUPFAM" id="SSF48452">
    <property type="entry name" value="TPR-like"/>
    <property type="match status" value="1"/>
</dbReference>
<sequence length="575" mass="64678">MKFKLLIFLGLLPALSYAQDAASGKLRNAAAKPMTNADSVLMKQLFFTGLRERTIENFALASDLFSHVLQIDPNNDAALYEMANLKKRNNDYDGAQALLERAVAINPNNEWYWVALSTGYEKSNNIARLEAIFSQLIKLNPNNPDYYFDRANALFIGKKYDQSIAVLDSLEKVTGPSDDLLLKRQKVYLAQGNVNKATADIKKAIAENPNQAKYYIMLGEVYNANNFVDDALKAFQKAETLDPSNGYVHLQLADIYRNKKDNDNGFNELKLAFTQAGMSVEQQLHIIMGYVPKFPDANAKASALELSKILTESHPEDSRSFGIYGDMLLQNAQYKAAANAYRRSIAVNDKIYQVHEQLVRIELGDNDFDAAIKDGENALTLFPNQAWMNYLVGVAWLQKKNATKALGYLKTAASSETQDKELLSQTYSAIGDSYHELKDNAKSDAAYDQSITYNPDNGYTLNNYAYYLSVRNEQLDKAAQMAERGNELQPNTASFEDTYAWILFRQKKYAEARPWIEKAIAHDKDKSAVQLEHYGDILFYNGDVDGAVLNWKKAKAGGADSPLLDRKINEKKYIE</sequence>
<dbReference type="InterPro" id="IPR019734">
    <property type="entry name" value="TPR_rpt"/>
</dbReference>
<dbReference type="SMART" id="SM00028">
    <property type="entry name" value="TPR"/>
    <property type="match status" value="10"/>
</dbReference>
<evidence type="ECO:0000313" key="3">
    <source>
        <dbReference type="Proteomes" id="UP000429232"/>
    </source>
</evidence>
<dbReference type="Pfam" id="PF13181">
    <property type="entry name" value="TPR_8"/>
    <property type="match status" value="1"/>
</dbReference>
<dbReference type="Pfam" id="PF14559">
    <property type="entry name" value="TPR_19"/>
    <property type="match status" value="1"/>
</dbReference>
<dbReference type="RefSeq" id="WP_157525497.1">
    <property type="nucleotide sequence ID" value="NZ_CP066775.1"/>
</dbReference>
<dbReference type="SUPFAM" id="SSF81901">
    <property type="entry name" value="HCP-like"/>
    <property type="match status" value="1"/>
</dbReference>
<keyword evidence="3" id="KW-1185">Reference proteome</keyword>
<feature type="repeat" description="TPR" evidence="1">
    <location>
        <begin position="424"/>
        <end position="457"/>
    </location>
</feature>